<gene>
    <name evidence="2" type="ORF">SMUDGE_208</name>
</gene>
<dbReference type="Proteomes" id="UP000221160">
    <property type="component" value="Segment"/>
</dbReference>
<organism evidence="2 3">
    <name type="scientific">Bacillus phage Smudge</name>
    <dbReference type="NCBI Taxonomy" id="1852566"/>
    <lineage>
        <taxon>Viruses</taxon>
        <taxon>Duplodnaviria</taxon>
        <taxon>Heunggongvirae</taxon>
        <taxon>Uroviricota</taxon>
        <taxon>Caudoviricetes</taxon>
        <taxon>Herelleviridae</taxon>
        <taxon>Bastillevirinae</taxon>
        <taxon>Wphvirus</taxon>
        <taxon>Wphvirus megatron</taxon>
    </lineage>
</organism>
<reference evidence="2 3" key="1">
    <citation type="submission" date="2016-04" db="EMBL/GenBank/DDBJ databases">
        <authorList>
            <person name="Julius N."/>
            <person name="Cornell J."/>
            <person name="Berluti C."/>
            <person name="Schuhmacher Z."/>
            <person name="Giessler C."/>
            <person name="Himelright M."/>
            <person name="Boyd C."/>
            <person name="Nguyen J."/>
            <person name="Desmarais A."/>
            <person name="Gilliam B."/>
            <person name="Sutterfield B."/>
            <person name="Heatherly C."/>
            <person name="Del Gallo E."/>
            <person name="Nguyen B."/>
            <person name="Parada J."/>
            <person name="Tukruni M."/>
            <person name="Carson R."/>
            <person name="Temple L."/>
        </authorList>
    </citation>
    <scope>NUCLEOTIDE SEQUENCE [LARGE SCALE GENOMIC DNA]</scope>
</reference>
<name>A0A173H2W6_9CAUD</name>
<protein>
    <submittedName>
        <fullName evidence="2">Uncharacterized protein</fullName>
    </submittedName>
</protein>
<dbReference type="EMBL" id="KX156152">
    <property type="protein sequence ID" value="ANI24827.1"/>
    <property type="molecule type" value="Genomic_DNA"/>
</dbReference>
<feature type="transmembrane region" description="Helical" evidence="1">
    <location>
        <begin position="15"/>
        <end position="41"/>
    </location>
</feature>
<proteinExistence type="predicted"/>
<keyword evidence="1" id="KW-0812">Transmembrane</keyword>
<evidence type="ECO:0000313" key="3">
    <source>
        <dbReference type="Proteomes" id="UP000221160"/>
    </source>
</evidence>
<evidence type="ECO:0000256" key="1">
    <source>
        <dbReference type="SAM" id="Phobius"/>
    </source>
</evidence>
<accession>A0A173H2W6</accession>
<keyword evidence="1" id="KW-0472">Membrane</keyword>
<keyword evidence="1" id="KW-1133">Transmembrane helix</keyword>
<evidence type="ECO:0000313" key="2">
    <source>
        <dbReference type="EMBL" id="ANI24827.1"/>
    </source>
</evidence>
<sequence>MISIDPFSRDGYDNASIWIGGCIGFFGAFFAGVVTQGALYLNTGLWVKLYKSVKLRKF</sequence>